<reference evidence="5" key="1">
    <citation type="journal article" date="2019" name="Int. J. Syst. Evol. Microbiol.">
        <title>The Global Catalogue of Microorganisms (GCM) 10K type strain sequencing project: providing services to taxonomists for standard genome sequencing and annotation.</title>
        <authorList>
            <consortium name="The Broad Institute Genomics Platform"/>
            <consortium name="The Broad Institute Genome Sequencing Center for Infectious Disease"/>
            <person name="Wu L."/>
            <person name="Ma J."/>
        </authorList>
    </citation>
    <scope>NUCLEOTIDE SEQUENCE [LARGE SCALE GENOMIC DNA]</scope>
    <source>
        <strain evidence="5">CECT 8289</strain>
    </source>
</reference>
<gene>
    <name evidence="4" type="ORF">ACFOWM_13780</name>
</gene>
<evidence type="ECO:0000313" key="4">
    <source>
        <dbReference type="EMBL" id="MFC4263959.1"/>
    </source>
</evidence>
<evidence type="ECO:0000313" key="5">
    <source>
        <dbReference type="Proteomes" id="UP001595907"/>
    </source>
</evidence>
<dbReference type="Proteomes" id="UP001595907">
    <property type="component" value="Unassembled WGS sequence"/>
</dbReference>
<feature type="chain" id="PRO_5047342406" evidence="2">
    <location>
        <begin position="28"/>
        <end position="1230"/>
    </location>
</feature>
<feature type="compositionally biased region" description="Polar residues" evidence="1">
    <location>
        <begin position="1063"/>
        <end position="1092"/>
    </location>
</feature>
<name>A0ABV8QY01_9BACT</name>
<evidence type="ECO:0000259" key="3">
    <source>
        <dbReference type="Pfam" id="PF21722"/>
    </source>
</evidence>
<evidence type="ECO:0000256" key="1">
    <source>
        <dbReference type="SAM" id="MobiDB-lite"/>
    </source>
</evidence>
<feature type="region of interest" description="Disordered" evidence="1">
    <location>
        <begin position="1063"/>
        <end position="1094"/>
    </location>
</feature>
<dbReference type="RefSeq" id="WP_379711155.1">
    <property type="nucleotide sequence ID" value="NZ_JBHSCZ010000005.1"/>
</dbReference>
<accession>A0ABV8QY01</accession>
<protein>
    <submittedName>
        <fullName evidence="4">Beta strand repeat-containing protein</fullName>
    </submittedName>
</protein>
<comment type="caution">
    <text evidence="4">The sequence shown here is derived from an EMBL/GenBank/DDBJ whole genome shotgun (WGS) entry which is preliminary data.</text>
</comment>
<dbReference type="Pfam" id="PF21722">
    <property type="entry name" value="Gly_rich_2"/>
    <property type="match status" value="1"/>
</dbReference>
<proteinExistence type="predicted"/>
<sequence>MKKNLLQRSWYVVVVLLTTLFSLSANAQTSQTFTSSGSWTCPVGVTSVFIETWGGGGAGGGISGAAGAAGGGGGGGYTKNFMTVVPNTSYNFIVGTGGIAGTGVGGDGGASSFDGKFTANGGTGGGTGPSGAAGVGGTGADYNGGNGFAGTSGTRAGAGGGGAGSSANGGNAANTTGGTGGTGGGGAGGAGRTTTGGGAAGTTVGGGGGGAYASGASTQTGGGGAAGQVRITYCNATVTNIATVTGTSFNWSTAAGWSLGRVPQQCDNVEINVTRAAVTNETVTITIPANIAVQNLTIRNLSTSIYQVLVAANVATSTAINIYGNLTIETVGGAVTGNRNNRTSFNCSNSTVNVYGDIILGRPTATSSVAREGHATISGNPTTWNLYGDMIFNPRGYNTNQGSIYNLNSGGTQYLINNTNPSVYNDTIKGNRFQTLNIGNTTPTTVILSGTRNDFSISTVIAGDLNVGVNSTLDIPKDYSFNIVTPNGATTSTLRLAAGARLRLGGDQSLVTADGSNWGVTGSNFPGGYDVYSLAPTSTVEYYGDNGITQTIYNAVTYGNILALNGSGSGRAVKQTTAGTLNIAGSFNINALTDVYLGTSTGLGTSTAPVSIAGPLNVRSTAGLYCNANVISGAGAFTMEANTTLGIGHAQGISNSGSATGNIQMTGGRTYVASGNYLYNGTVAQITGNGLIASGINDLTINNPTTVTIAANQTVNGVTHLQQGVFDIGSTRFTSNGSGTITSTTGKMKANAGLLEMKGNTGVAQNLSGNWFVNKNISTLINANTKGITIASAPSDTLLISSALVYGAGITNSTITTNDNLTLLSRDTATANFGQIATGSGNTITGKVNVERYLYAKKAWRLLATPVSIATSPTITASWREGGPTTSTGYGTQISGPASFVGMDQVTQRASMKYYDAASNSYIDVTNANTAKIANKEGYYVFVRGDRSINTTGATGATNLRIKGDLLTGTQSFTVPANKFYSFGNPYASRIDFRTVSKSNIANAFIVWNPNNAGAYNAGAFETYTWNGTNYVKAGGVIRNFIESGEAIFVQSNTGTAGTVTVNESDKGSGSSLQSRMTTTATAPQEAASTETGRPGVTFPTLEINLYAKDIDGSEYLADGVLLNFANNFSAGVDNMDVRKILNTADNLAIKNGTYNLVVERRPHLTVNDTIPLMVSGLRVAPYRFNIDPSVLQYPGLRAVLKDNFTGVDKTLSLTSVTDVSFDVTSNPQS</sequence>
<organism evidence="4 5">
    <name type="scientific">Ferruginibacter yonginensis</name>
    <dbReference type="NCBI Taxonomy" id="1310416"/>
    <lineage>
        <taxon>Bacteria</taxon>
        <taxon>Pseudomonadati</taxon>
        <taxon>Bacteroidota</taxon>
        <taxon>Chitinophagia</taxon>
        <taxon>Chitinophagales</taxon>
        <taxon>Chitinophagaceae</taxon>
        <taxon>Ferruginibacter</taxon>
    </lineage>
</organism>
<dbReference type="InterPro" id="IPR049304">
    <property type="entry name" value="Gly_rich_dom"/>
</dbReference>
<keyword evidence="2" id="KW-0732">Signal</keyword>
<keyword evidence="5" id="KW-1185">Reference proteome</keyword>
<feature type="signal peptide" evidence="2">
    <location>
        <begin position="1"/>
        <end position="27"/>
    </location>
</feature>
<evidence type="ECO:0000256" key="2">
    <source>
        <dbReference type="SAM" id="SignalP"/>
    </source>
</evidence>
<feature type="domain" description="Glycine-rich" evidence="3">
    <location>
        <begin position="36"/>
        <end position="233"/>
    </location>
</feature>
<dbReference type="EMBL" id="JBHSCZ010000005">
    <property type="protein sequence ID" value="MFC4263959.1"/>
    <property type="molecule type" value="Genomic_DNA"/>
</dbReference>
<feature type="non-terminal residue" evidence="4">
    <location>
        <position position="1230"/>
    </location>
</feature>